<dbReference type="RefSeq" id="XP_003576103.3">
    <property type="nucleotide sequence ID" value="XM_003576055.4"/>
</dbReference>
<dbReference type="EnsemblPlants" id="KQJ88748">
    <property type="protein sequence ID" value="KQJ88748"/>
    <property type="gene ID" value="BRADI_4g20920v3"/>
</dbReference>
<reference evidence="2" key="2">
    <citation type="submission" date="2017-06" db="EMBL/GenBank/DDBJ databases">
        <title>WGS assembly of Brachypodium distachyon.</title>
        <authorList>
            <consortium name="The International Brachypodium Initiative"/>
            <person name="Lucas S."/>
            <person name="Harmon-Smith M."/>
            <person name="Lail K."/>
            <person name="Tice H."/>
            <person name="Grimwood J."/>
            <person name="Bruce D."/>
            <person name="Barry K."/>
            <person name="Shu S."/>
            <person name="Lindquist E."/>
            <person name="Wang M."/>
            <person name="Pitluck S."/>
            <person name="Vogel J.P."/>
            <person name="Garvin D.F."/>
            <person name="Mockler T.C."/>
            <person name="Schmutz J."/>
            <person name="Rokhsar D."/>
            <person name="Bevan M.W."/>
        </authorList>
    </citation>
    <scope>NUCLEOTIDE SEQUENCE</scope>
    <source>
        <strain evidence="2">Bd21</strain>
    </source>
</reference>
<dbReference type="AlphaFoldDB" id="I1IM69"/>
<evidence type="ECO:0000313" key="2">
    <source>
        <dbReference type="EMBL" id="KQJ88748.1"/>
    </source>
</evidence>
<dbReference type="KEGG" id="bdi:100822573"/>
<dbReference type="OrthoDB" id="1921902at2759"/>
<dbReference type="PANTHER" id="PTHR36022">
    <property type="entry name" value="GPI-ANCHORED ADHESIN-LIKE PROTEIN"/>
    <property type="match status" value="1"/>
</dbReference>
<keyword evidence="4" id="KW-1185">Reference proteome</keyword>
<reference evidence="2 3" key="1">
    <citation type="journal article" date="2010" name="Nature">
        <title>Genome sequencing and analysis of the model grass Brachypodium distachyon.</title>
        <authorList>
            <consortium name="International Brachypodium Initiative"/>
        </authorList>
    </citation>
    <scope>NUCLEOTIDE SEQUENCE [LARGE SCALE GENOMIC DNA]</scope>
    <source>
        <strain evidence="2">Bd21</strain>
        <strain evidence="3">cv. Bd21</strain>
    </source>
</reference>
<feature type="compositionally biased region" description="Basic and acidic residues" evidence="1">
    <location>
        <begin position="183"/>
        <end position="205"/>
    </location>
</feature>
<dbReference type="STRING" id="15368.I1IM69"/>
<evidence type="ECO:0000313" key="4">
    <source>
        <dbReference type="Proteomes" id="UP000008810"/>
    </source>
</evidence>
<evidence type="ECO:0000313" key="3">
    <source>
        <dbReference type="EnsemblPlants" id="KQJ88748"/>
    </source>
</evidence>
<reference evidence="3" key="3">
    <citation type="submission" date="2018-08" db="UniProtKB">
        <authorList>
            <consortium name="EnsemblPlants"/>
        </authorList>
    </citation>
    <scope>IDENTIFICATION</scope>
    <source>
        <strain evidence="3">cv. Bd21</strain>
    </source>
</reference>
<dbReference type="eggNOG" id="ENOG502QU2N">
    <property type="taxonomic scope" value="Eukaryota"/>
</dbReference>
<feature type="region of interest" description="Disordered" evidence="1">
    <location>
        <begin position="41"/>
        <end position="128"/>
    </location>
</feature>
<dbReference type="PANTHER" id="PTHR36022:SF1">
    <property type="entry name" value="GPI-ANCHORED ADHESIN-LIKE PROTEIN"/>
    <property type="match status" value="1"/>
</dbReference>
<feature type="region of interest" description="Disordered" evidence="1">
    <location>
        <begin position="141"/>
        <end position="257"/>
    </location>
</feature>
<feature type="compositionally biased region" description="Basic residues" evidence="1">
    <location>
        <begin position="221"/>
        <end position="230"/>
    </location>
</feature>
<feature type="compositionally biased region" description="Polar residues" evidence="1">
    <location>
        <begin position="141"/>
        <end position="162"/>
    </location>
</feature>
<dbReference type="HOGENOM" id="CLU_030389_0_0_1"/>
<sequence>MDVSASSSANYRYTNIAYLTALPRGRLTLTAADLYTVSRAPPTAISSSPDPNAVAPLAALHPPRSPPAAAAAMSRPSKTSSATSQPRRASPSPTPSPATAPKSKAKTLAGSGTQRRRSPLSDLNSGDASAARTGCFRFLLSSNNKSGSKTRCASTPRTTPATSGPKLRPASKTQRAAGAGRLPDQESTTKTDPWPGREPRGRRQEPIGGGRIRRLEEPARKHQGLARRQQHHLEALTPERKAGARSNTPSSGATPPIHASISPEVVACGAATPACFAAGHHVLPGVRDRRKCRARGILDIAGEGTSEELDSAPSRASIHWLSSSLSEEAGTCSTKCGNEDPVIWLPSPRDEGVACLLEDEIFVPGCSLEDAFWRFSPDCTGLLGSPVLGGQLDFGTPASEISETTPSSGFLPVLKTPSTGDSISPFSLIVKRASHSSRLSSLCAQQGQGSYHCGSATDPTSISSESWTENASIGNCSGLARASSRPMTRMDPVVECLEMMSLSPRLGDADYDESRALPAPLPELSFQFAGAPTPLESIDLSSFKRSPYDTELKGKETSSRKPVSMETRISWREGLVSRMFDMGDLDCCKWMSDDEEGPIILGNAEALGKTKFQPISASCPHEGGEQSGFGSVEFSCNGGLLNYDSKTPPYPVSVAESMRAEGFELVSSDDSDWTLLYKNGLFET</sequence>
<feature type="compositionally biased region" description="Low complexity" evidence="1">
    <location>
        <begin position="55"/>
        <end position="91"/>
    </location>
</feature>
<proteinExistence type="predicted"/>
<organism evidence="3">
    <name type="scientific">Brachypodium distachyon</name>
    <name type="common">Purple false brome</name>
    <name type="synonym">Trachynia distachya</name>
    <dbReference type="NCBI Taxonomy" id="15368"/>
    <lineage>
        <taxon>Eukaryota</taxon>
        <taxon>Viridiplantae</taxon>
        <taxon>Streptophyta</taxon>
        <taxon>Embryophyta</taxon>
        <taxon>Tracheophyta</taxon>
        <taxon>Spermatophyta</taxon>
        <taxon>Magnoliopsida</taxon>
        <taxon>Liliopsida</taxon>
        <taxon>Poales</taxon>
        <taxon>Poaceae</taxon>
        <taxon>BOP clade</taxon>
        <taxon>Pooideae</taxon>
        <taxon>Stipodae</taxon>
        <taxon>Brachypodieae</taxon>
        <taxon>Brachypodium</taxon>
    </lineage>
</organism>
<dbReference type="Gramene" id="KQJ88748">
    <property type="protein sequence ID" value="KQJ88748"/>
    <property type="gene ID" value="BRADI_4g20920v3"/>
</dbReference>
<dbReference type="Proteomes" id="UP000008810">
    <property type="component" value="Chromosome 4"/>
</dbReference>
<dbReference type="EMBL" id="CM000883">
    <property type="protein sequence ID" value="KQJ88748.1"/>
    <property type="molecule type" value="Genomic_DNA"/>
</dbReference>
<dbReference type="GeneID" id="100822573"/>
<evidence type="ECO:0000256" key="1">
    <source>
        <dbReference type="SAM" id="MobiDB-lite"/>
    </source>
</evidence>
<feature type="compositionally biased region" description="Basic and acidic residues" evidence="1">
    <location>
        <begin position="231"/>
        <end position="242"/>
    </location>
</feature>
<name>I1IM69_BRADI</name>
<dbReference type="OMA" id="VNACCLQ"/>
<protein>
    <submittedName>
        <fullName evidence="2 3">Uncharacterized protein</fullName>
    </submittedName>
</protein>
<accession>I1IM69</accession>
<gene>
    <name evidence="3" type="primary">LOC100822573</name>
    <name evidence="2" type="ORF">BRADI_4g20920v3</name>
</gene>